<keyword evidence="4" id="KW-1185">Reference proteome</keyword>
<comment type="caution">
    <text evidence="3">The sequence shown here is derived from an EMBL/GenBank/DDBJ whole genome shotgun (WGS) entry which is preliminary data.</text>
</comment>
<accession>A0A9N8H8R2</accession>
<evidence type="ECO:0000256" key="2">
    <source>
        <dbReference type="SAM" id="Phobius"/>
    </source>
</evidence>
<evidence type="ECO:0000313" key="4">
    <source>
        <dbReference type="Proteomes" id="UP001153069"/>
    </source>
</evidence>
<evidence type="ECO:0000313" key="3">
    <source>
        <dbReference type="EMBL" id="CAB9505331.1"/>
    </source>
</evidence>
<keyword evidence="2" id="KW-1133">Transmembrane helix</keyword>
<gene>
    <name evidence="3" type="ORF">SEMRO_227_G092480.1</name>
</gene>
<keyword evidence="2" id="KW-0812">Transmembrane</keyword>
<keyword evidence="2" id="KW-0472">Membrane</keyword>
<feature type="region of interest" description="Disordered" evidence="1">
    <location>
        <begin position="1"/>
        <end position="30"/>
    </location>
</feature>
<sequence length="128" mass="14511">MMMASTPPPERRVTVRHSPPGDKSTTGIQDEQEDTAWMSVWKSPWWRLGALVLLFFLGLIIVASIKPFDRLMTFLLPVETTDLHDNNQQSVNDNSTVNSSYSKHYSSQCHLSSPFDSARTMRHSAVMD</sequence>
<dbReference type="AlphaFoldDB" id="A0A9N8H8R2"/>
<organism evidence="3 4">
    <name type="scientific">Seminavis robusta</name>
    <dbReference type="NCBI Taxonomy" id="568900"/>
    <lineage>
        <taxon>Eukaryota</taxon>
        <taxon>Sar</taxon>
        <taxon>Stramenopiles</taxon>
        <taxon>Ochrophyta</taxon>
        <taxon>Bacillariophyta</taxon>
        <taxon>Bacillariophyceae</taxon>
        <taxon>Bacillariophycidae</taxon>
        <taxon>Naviculales</taxon>
        <taxon>Naviculaceae</taxon>
        <taxon>Seminavis</taxon>
    </lineage>
</organism>
<dbReference type="EMBL" id="CAICTM010000226">
    <property type="protein sequence ID" value="CAB9505331.1"/>
    <property type="molecule type" value="Genomic_DNA"/>
</dbReference>
<dbReference type="Proteomes" id="UP001153069">
    <property type="component" value="Unassembled WGS sequence"/>
</dbReference>
<protein>
    <submittedName>
        <fullName evidence="3">Uncharacterized protein</fullName>
    </submittedName>
</protein>
<proteinExistence type="predicted"/>
<feature type="transmembrane region" description="Helical" evidence="2">
    <location>
        <begin position="45"/>
        <end position="65"/>
    </location>
</feature>
<evidence type="ECO:0000256" key="1">
    <source>
        <dbReference type="SAM" id="MobiDB-lite"/>
    </source>
</evidence>
<reference evidence="3" key="1">
    <citation type="submission" date="2020-06" db="EMBL/GenBank/DDBJ databases">
        <authorList>
            <consortium name="Plant Systems Biology data submission"/>
        </authorList>
    </citation>
    <scope>NUCLEOTIDE SEQUENCE</scope>
    <source>
        <strain evidence="3">D6</strain>
    </source>
</reference>
<name>A0A9N8H8R2_9STRA</name>